<accession>C4FI10</accession>
<gene>
    <name evidence="1" type="ORF">SULYE_0194</name>
</gene>
<evidence type="ECO:0000313" key="1">
    <source>
        <dbReference type="EMBL" id="EEP61291.1"/>
    </source>
</evidence>
<evidence type="ECO:0000313" key="2">
    <source>
        <dbReference type="Proteomes" id="UP000005540"/>
    </source>
</evidence>
<sequence>MIELYNPHGSDVTKCSGNKWQEKLELYNPHGSDVTLKKIF</sequence>
<proteinExistence type="predicted"/>
<protein>
    <submittedName>
        <fullName evidence="1">Uncharacterized protein</fullName>
    </submittedName>
</protein>
<dbReference type="AlphaFoldDB" id="C4FI10"/>
<dbReference type="Proteomes" id="UP000005540">
    <property type="component" value="Unassembled WGS sequence"/>
</dbReference>
<comment type="caution">
    <text evidence="1">The sequence shown here is derived from an EMBL/GenBank/DDBJ whole genome shotgun (WGS) entry which is preliminary data.</text>
</comment>
<dbReference type="EMBL" id="ABZS01000011">
    <property type="protein sequence ID" value="EEP61291.1"/>
    <property type="molecule type" value="Genomic_DNA"/>
</dbReference>
<reference evidence="1 2" key="1">
    <citation type="submission" date="2009-04" db="EMBL/GenBank/DDBJ databases">
        <authorList>
            <person name="Reysenbach A.-L."/>
            <person name="Heidelberg J.F."/>
            <person name="Nelson W.C."/>
        </authorList>
    </citation>
    <scope>NUCLEOTIDE SEQUENCE [LARGE SCALE GENOMIC DNA]</scope>
    <source>
        <strain evidence="1 2">SS-5</strain>
    </source>
</reference>
<organism evidence="1 2">
    <name type="scientific">Sulfurihydrogenibium yellowstonense SS-5</name>
    <dbReference type="NCBI Taxonomy" id="432331"/>
    <lineage>
        <taxon>Bacteria</taxon>
        <taxon>Pseudomonadati</taxon>
        <taxon>Aquificota</taxon>
        <taxon>Aquificia</taxon>
        <taxon>Aquificales</taxon>
        <taxon>Hydrogenothermaceae</taxon>
        <taxon>Sulfurihydrogenibium</taxon>
    </lineage>
</organism>
<keyword evidence="2" id="KW-1185">Reference proteome</keyword>
<name>C4FI10_9AQUI</name>